<feature type="region of interest" description="Disordered" evidence="1">
    <location>
        <begin position="215"/>
        <end position="276"/>
    </location>
</feature>
<feature type="signal peptide" evidence="2">
    <location>
        <begin position="1"/>
        <end position="18"/>
    </location>
</feature>
<evidence type="ECO:0000313" key="4">
    <source>
        <dbReference type="Proteomes" id="UP000838763"/>
    </source>
</evidence>
<sequence>MVRFSVAALVFTAGFAAAHPAAFHQASGIFARQNCAAIKDQPGSQSVGTGSAQQFITGQCLSAADCASGCCVAQNDGSGECRNRIPTEERGATCDFVCGGASIPANPGNNGGTGAGAGGNTGNAGNNNNNNNNNNAGNNNAGAGGQCANVNTSIPGSQNVGTGSGTQFITGQCLSPADCASGCCVAQDSGIAECKAPLPTAEKGLSCDFTCGAAASSSTAGNRGSGNRQTGGGNNRNSNSRNSNNRNNNNNSNNGNNGAVTAPAPAPGPAAQGTCGNVDQSLSGSQNVGTGAGTQFITGQCFSAADCASGCCVAQSSGIAECKAPIPTAEKGLSCNFSCSA</sequence>
<feature type="compositionally biased region" description="Low complexity" evidence="1">
    <location>
        <begin position="215"/>
        <end position="228"/>
    </location>
</feature>
<reference evidence="3" key="1">
    <citation type="submission" date="2022-11" db="EMBL/GenBank/DDBJ databases">
        <authorList>
            <person name="Scott C."/>
            <person name="Bruce N."/>
        </authorList>
    </citation>
    <scope>NUCLEOTIDE SEQUENCE</scope>
</reference>
<name>A0A9P1H3X5_9PEZI</name>
<evidence type="ECO:0008006" key="5">
    <source>
        <dbReference type="Google" id="ProtNLM"/>
    </source>
</evidence>
<feature type="chain" id="PRO_5040367699" description="Biotrophy-associated secreted protein 2" evidence="2">
    <location>
        <begin position="19"/>
        <end position="341"/>
    </location>
</feature>
<proteinExistence type="predicted"/>
<dbReference type="OrthoDB" id="2132010at2759"/>
<accession>A0A9P1H3X5</accession>
<dbReference type="EMBL" id="CALLCH030000012">
    <property type="protein sequence ID" value="CAI4215503.1"/>
    <property type="molecule type" value="Genomic_DNA"/>
</dbReference>
<keyword evidence="4" id="KW-1185">Reference proteome</keyword>
<organism evidence="3 4">
    <name type="scientific">Parascedosporium putredinis</name>
    <dbReference type="NCBI Taxonomy" id="1442378"/>
    <lineage>
        <taxon>Eukaryota</taxon>
        <taxon>Fungi</taxon>
        <taxon>Dikarya</taxon>
        <taxon>Ascomycota</taxon>
        <taxon>Pezizomycotina</taxon>
        <taxon>Sordariomycetes</taxon>
        <taxon>Hypocreomycetidae</taxon>
        <taxon>Microascales</taxon>
        <taxon>Microascaceae</taxon>
        <taxon>Parascedosporium</taxon>
    </lineage>
</organism>
<protein>
    <recommendedName>
        <fullName evidence="5">Biotrophy-associated secreted protein 2</fullName>
    </recommendedName>
</protein>
<dbReference type="Proteomes" id="UP000838763">
    <property type="component" value="Unassembled WGS sequence"/>
</dbReference>
<keyword evidence="2" id="KW-0732">Signal</keyword>
<evidence type="ECO:0000313" key="3">
    <source>
        <dbReference type="EMBL" id="CAI4215503.1"/>
    </source>
</evidence>
<feature type="compositionally biased region" description="Low complexity" evidence="1">
    <location>
        <begin position="235"/>
        <end position="273"/>
    </location>
</feature>
<evidence type="ECO:0000256" key="2">
    <source>
        <dbReference type="SAM" id="SignalP"/>
    </source>
</evidence>
<evidence type="ECO:0000256" key="1">
    <source>
        <dbReference type="SAM" id="MobiDB-lite"/>
    </source>
</evidence>
<gene>
    <name evidence="3" type="ORF">PPNO1_LOCUS5215</name>
</gene>
<dbReference type="AlphaFoldDB" id="A0A9P1H3X5"/>
<comment type="caution">
    <text evidence="3">The sequence shown here is derived from an EMBL/GenBank/DDBJ whole genome shotgun (WGS) entry which is preliminary data.</text>
</comment>